<proteinExistence type="predicted"/>
<organism evidence="1 2">
    <name type="scientific">Trifolium medium</name>
    <dbReference type="NCBI Taxonomy" id="97028"/>
    <lineage>
        <taxon>Eukaryota</taxon>
        <taxon>Viridiplantae</taxon>
        <taxon>Streptophyta</taxon>
        <taxon>Embryophyta</taxon>
        <taxon>Tracheophyta</taxon>
        <taxon>Spermatophyta</taxon>
        <taxon>Magnoliopsida</taxon>
        <taxon>eudicotyledons</taxon>
        <taxon>Gunneridae</taxon>
        <taxon>Pentapetalae</taxon>
        <taxon>rosids</taxon>
        <taxon>fabids</taxon>
        <taxon>Fabales</taxon>
        <taxon>Fabaceae</taxon>
        <taxon>Papilionoideae</taxon>
        <taxon>50 kb inversion clade</taxon>
        <taxon>NPAAA clade</taxon>
        <taxon>Hologalegina</taxon>
        <taxon>IRL clade</taxon>
        <taxon>Trifolieae</taxon>
        <taxon>Trifolium</taxon>
    </lineage>
</organism>
<dbReference type="Proteomes" id="UP000265520">
    <property type="component" value="Unassembled WGS sequence"/>
</dbReference>
<keyword evidence="1" id="KW-0675">Receptor</keyword>
<dbReference type="Gene3D" id="3.40.50.10140">
    <property type="entry name" value="Toll/interleukin-1 receptor homology (TIR) domain"/>
    <property type="match status" value="1"/>
</dbReference>
<feature type="non-terminal residue" evidence="1">
    <location>
        <position position="36"/>
    </location>
</feature>
<name>A0A392QF14_9FABA</name>
<keyword evidence="2" id="KW-1185">Reference proteome</keyword>
<accession>A0A392QF14</accession>
<dbReference type="InterPro" id="IPR035897">
    <property type="entry name" value="Toll_tir_struct_dom_sf"/>
</dbReference>
<protein>
    <submittedName>
        <fullName evidence="1">Toll interleukin receptor</fullName>
    </submittedName>
</protein>
<reference evidence="1 2" key="1">
    <citation type="journal article" date="2018" name="Front. Plant Sci.">
        <title>Red Clover (Trifolium pratense) and Zigzag Clover (T. medium) - A Picture of Genomic Similarities and Differences.</title>
        <authorList>
            <person name="Dluhosova J."/>
            <person name="Istvanek J."/>
            <person name="Nedelnik J."/>
            <person name="Repkova J."/>
        </authorList>
    </citation>
    <scope>NUCLEOTIDE SEQUENCE [LARGE SCALE GENOMIC DNA]</scope>
    <source>
        <strain evidence="2">cv. 10/8</strain>
        <tissue evidence="1">Leaf</tissue>
    </source>
</reference>
<dbReference type="EMBL" id="LXQA010127221">
    <property type="protein sequence ID" value="MCI21865.1"/>
    <property type="molecule type" value="Genomic_DNA"/>
</dbReference>
<dbReference type="AlphaFoldDB" id="A0A392QF14"/>
<sequence>MANHEKRFGNVSEKVKKWRSALFEVSNLGGFTYKTG</sequence>
<comment type="caution">
    <text evidence="1">The sequence shown here is derived from an EMBL/GenBank/DDBJ whole genome shotgun (WGS) entry which is preliminary data.</text>
</comment>
<evidence type="ECO:0000313" key="1">
    <source>
        <dbReference type="EMBL" id="MCI21865.1"/>
    </source>
</evidence>
<evidence type="ECO:0000313" key="2">
    <source>
        <dbReference type="Proteomes" id="UP000265520"/>
    </source>
</evidence>